<evidence type="ECO:0000259" key="2">
    <source>
        <dbReference type="PROSITE" id="PS50883"/>
    </source>
</evidence>
<organism evidence="5 6">
    <name type="scientific">Psychrobacillus lasiicapitis</name>
    <dbReference type="NCBI Taxonomy" id="1636719"/>
    <lineage>
        <taxon>Bacteria</taxon>
        <taxon>Bacillati</taxon>
        <taxon>Bacillota</taxon>
        <taxon>Bacilli</taxon>
        <taxon>Bacillales</taxon>
        <taxon>Bacillaceae</taxon>
        <taxon>Psychrobacillus</taxon>
    </lineage>
</organism>
<comment type="caution">
    <text evidence="5">The sequence shown here is derived from an EMBL/GenBank/DDBJ whole genome shotgun (WGS) entry which is preliminary data.</text>
</comment>
<dbReference type="SMART" id="SM00267">
    <property type="entry name" value="GGDEF"/>
    <property type="match status" value="1"/>
</dbReference>
<dbReference type="EMBL" id="VDGH01000006">
    <property type="protein sequence ID" value="TQR13147.1"/>
    <property type="molecule type" value="Genomic_DNA"/>
</dbReference>
<feature type="domain" description="GGDEF" evidence="3">
    <location>
        <begin position="282"/>
        <end position="414"/>
    </location>
</feature>
<dbReference type="SUPFAM" id="SSF141868">
    <property type="entry name" value="EAL domain-like"/>
    <property type="match status" value="1"/>
</dbReference>
<gene>
    <name evidence="5" type="ORF">FG382_11515</name>
</gene>
<dbReference type="PROSITE" id="PS50887">
    <property type="entry name" value="GGDEF"/>
    <property type="match status" value="1"/>
</dbReference>
<sequence>MFKNPSSSNLIELNGEYSIPIVVLSIIMSVIASYTALSMNERAYKNSFFHRNFWLALASIAMGFGIWSMHFIGMSAYSLPVEMHYHKPLTIISVIPAMLASFIAFYIASRSNRTYWTYVLAGSVMGIGISSMHYLGMYAMEMDLFYTYDSVLFLTSIIIAIIVSVIAIYIFSGFRRFVVNRIIQLVTAIIMGLAVSSMHYTGMAAITFYVPKDFISSSMHMHMMDMSGVAISVAIGMIVLLGTLLFSSLVDRYVEYRANYFDVLTKLPNRRLFEQKLRKPIFPEHLAIWHLHDLEKVNREYDYQFGDELIQHVAEVLELSTSKMVDLYRIEGNRFAFLTRDMYEEKQMQEEMEKVAELLRQPFFIQNQEVTLQATCAISKAYNYEEASSIYTNALSVLNHPSVQYNHEVVMYDPSIHTYTFEREIADDVFDAMLKGELYLVYQPKVSMQTNEIMGVETLLRWNHPVYGMLSPGIFIPILENHDRMKDVTDWIIKLVCRQISIWNVEGIPFGQVAINIPGQYVTSPRLLDVLKQTLNDYDIRPAQLELEITETTFVKNIAEAMRAVSVLRQEGFSVALDDFGTGVSSLSYLKQMPISTLKIDKSFIDEIPHSQKDSSIIQAIIRLGESLDLAVVFEGVETKEQVEFLVATCKDPIIQGYYFSKPMIPEELKGWRNKDVE</sequence>
<dbReference type="AlphaFoldDB" id="A0A544T6S8"/>
<dbReference type="PROSITE" id="PS50924">
    <property type="entry name" value="MHYT"/>
    <property type="match status" value="1"/>
</dbReference>
<reference evidence="5 6" key="1">
    <citation type="submission" date="2019-05" db="EMBL/GenBank/DDBJ databases">
        <title>Psychrobacillus vulpis sp. nov., a new species isolated from feces of a red fox that inhabits in The Tablas de Daimiel Natural Park, Albacete, Spain.</title>
        <authorList>
            <person name="Rodriguez M."/>
            <person name="Reina J.C."/>
            <person name="Bejar V."/>
            <person name="Llamas I."/>
        </authorList>
    </citation>
    <scope>NUCLEOTIDE SEQUENCE [LARGE SCALE GENOMIC DNA]</scope>
    <source>
        <strain evidence="5 6">NEAU-3TGS17</strain>
    </source>
</reference>
<dbReference type="InterPro" id="IPR029787">
    <property type="entry name" value="Nucleotide_cyclase"/>
</dbReference>
<dbReference type="Pfam" id="PF00563">
    <property type="entry name" value="EAL"/>
    <property type="match status" value="1"/>
</dbReference>
<protein>
    <submittedName>
        <fullName evidence="5">EAL domain-containing protein</fullName>
    </submittedName>
</protein>
<feature type="transmembrane region" description="Helical" evidence="1">
    <location>
        <begin position="229"/>
        <end position="250"/>
    </location>
</feature>
<name>A0A544T6S8_9BACI</name>
<dbReference type="RefSeq" id="WP_142539028.1">
    <property type="nucleotide sequence ID" value="NZ_BMIE01000004.1"/>
</dbReference>
<feature type="domain" description="EAL" evidence="2">
    <location>
        <begin position="422"/>
        <end position="677"/>
    </location>
</feature>
<feature type="transmembrane region" description="Helical" evidence="1">
    <location>
        <begin position="17"/>
        <end position="37"/>
    </location>
</feature>
<dbReference type="InterPro" id="IPR050706">
    <property type="entry name" value="Cyclic-di-GMP_PDE-like"/>
</dbReference>
<feature type="transmembrane region" description="Helical" evidence="1">
    <location>
        <begin position="183"/>
        <end position="209"/>
    </location>
</feature>
<dbReference type="CDD" id="cd01948">
    <property type="entry name" value="EAL"/>
    <property type="match status" value="1"/>
</dbReference>
<dbReference type="Pfam" id="PF00990">
    <property type="entry name" value="GGDEF"/>
    <property type="match status" value="1"/>
</dbReference>
<dbReference type="Gene3D" id="3.30.70.270">
    <property type="match status" value="1"/>
</dbReference>
<dbReference type="Proteomes" id="UP000317316">
    <property type="component" value="Unassembled WGS sequence"/>
</dbReference>
<dbReference type="SUPFAM" id="SSF55073">
    <property type="entry name" value="Nucleotide cyclase"/>
    <property type="match status" value="1"/>
</dbReference>
<dbReference type="GO" id="GO:0071111">
    <property type="term" value="F:cyclic-guanylate-specific phosphodiesterase activity"/>
    <property type="evidence" value="ECO:0007669"/>
    <property type="project" value="InterPro"/>
</dbReference>
<dbReference type="GO" id="GO:0016020">
    <property type="term" value="C:membrane"/>
    <property type="evidence" value="ECO:0007669"/>
    <property type="project" value="UniProtKB-UniRule"/>
</dbReference>
<feature type="transmembrane region" description="Helical" evidence="1">
    <location>
        <begin position="115"/>
        <end position="139"/>
    </location>
</feature>
<dbReference type="InterPro" id="IPR000160">
    <property type="entry name" value="GGDEF_dom"/>
</dbReference>
<feature type="transmembrane region" description="Helical" evidence="1">
    <location>
        <begin position="89"/>
        <end position="108"/>
    </location>
</feature>
<evidence type="ECO:0000256" key="1">
    <source>
        <dbReference type="PROSITE-ProRule" id="PRU00244"/>
    </source>
</evidence>
<evidence type="ECO:0000313" key="5">
    <source>
        <dbReference type="EMBL" id="TQR13147.1"/>
    </source>
</evidence>
<dbReference type="OrthoDB" id="9759607at2"/>
<dbReference type="InterPro" id="IPR005330">
    <property type="entry name" value="MHYT_dom"/>
</dbReference>
<keyword evidence="6" id="KW-1185">Reference proteome</keyword>
<dbReference type="PANTHER" id="PTHR33121">
    <property type="entry name" value="CYCLIC DI-GMP PHOSPHODIESTERASE PDEF"/>
    <property type="match status" value="1"/>
</dbReference>
<feature type="transmembrane region" description="Helical" evidence="1">
    <location>
        <begin position="151"/>
        <end position="171"/>
    </location>
</feature>
<dbReference type="InterPro" id="IPR035919">
    <property type="entry name" value="EAL_sf"/>
</dbReference>
<evidence type="ECO:0000259" key="4">
    <source>
        <dbReference type="PROSITE" id="PS50924"/>
    </source>
</evidence>
<dbReference type="InterPro" id="IPR001633">
    <property type="entry name" value="EAL_dom"/>
</dbReference>
<keyword evidence="1" id="KW-0472">Membrane</keyword>
<dbReference type="Pfam" id="PF03707">
    <property type="entry name" value="MHYT"/>
    <property type="match status" value="3"/>
</dbReference>
<feature type="domain" description="MHYT" evidence="4">
    <location>
        <begin position="17"/>
        <end position="209"/>
    </location>
</feature>
<keyword evidence="1" id="KW-1133">Transmembrane helix</keyword>
<feature type="transmembrane region" description="Helical" evidence="1">
    <location>
        <begin position="53"/>
        <end position="77"/>
    </location>
</feature>
<evidence type="ECO:0000313" key="6">
    <source>
        <dbReference type="Proteomes" id="UP000317316"/>
    </source>
</evidence>
<dbReference type="PROSITE" id="PS50883">
    <property type="entry name" value="EAL"/>
    <property type="match status" value="1"/>
</dbReference>
<dbReference type="Gene3D" id="3.20.20.450">
    <property type="entry name" value="EAL domain"/>
    <property type="match status" value="1"/>
</dbReference>
<accession>A0A544T6S8</accession>
<dbReference type="SMART" id="SM00052">
    <property type="entry name" value="EAL"/>
    <property type="match status" value="1"/>
</dbReference>
<proteinExistence type="predicted"/>
<evidence type="ECO:0000259" key="3">
    <source>
        <dbReference type="PROSITE" id="PS50887"/>
    </source>
</evidence>
<keyword evidence="1" id="KW-0812">Transmembrane</keyword>
<dbReference type="InterPro" id="IPR043128">
    <property type="entry name" value="Rev_trsase/Diguanyl_cyclase"/>
</dbReference>
<dbReference type="PANTHER" id="PTHR33121:SF71">
    <property type="entry name" value="OXYGEN SENSOR PROTEIN DOSP"/>
    <property type="match status" value="1"/>
</dbReference>